<dbReference type="InterPro" id="IPR039425">
    <property type="entry name" value="RNA_pol_sigma-70-like"/>
</dbReference>
<sequence>MQAKQVSLWTDEQLIDLLKQDDEAAFQRIYRKYVSKLYASAYNLLRDPVACEEIVQELFIQLWIKRHELEIKNLNSYLYMATRNRVLMGLRTKKIALDNDALEFLESNYSSDSLIREKQLNREIDNAILSLPEKCREIFILSRKQQLSNREIAELMNISVKTVENQITRALQKLRHSLKYYLLVIAICPWMIKYFF</sequence>
<dbReference type="SMART" id="SM00421">
    <property type="entry name" value="HTH_LUXR"/>
    <property type="match status" value="1"/>
</dbReference>
<dbReference type="InterPro" id="IPR007627">
    <property type="entry name" value="RNA_pol_sigma70_r2"/>
</dbReference>
<dbReference type="NCBIfam" id="TIGR02937">
    <property type="entry name" value="sigma70-ECF"/>
    <property type="match status" value="1"/>
</dbReference>
<accession>A0A4R6SV58</accession>
<keyword evidence="7" id="KW-1185">Reference proteome</keyword>
<dbReference type="GO" id="GO:0006352">
    <property type="term" value="P:DNA-templated transcription initiation"/>
    <property type="evidence" value="ECO:0007669"/>
    <property type="project" value="InterPro"/>
</dbReference>
<dbReference type="SUPFAM" id="SSF88659">
    <property type="entry name" value="Sigma3 and sigma4 domains of RNA polymerase sigma factors"/>
    <property type="match status" value="1"/>
</dbReference>
<evidence type="ECO:0000256" key="1">
    <source>
        <dbReference type="ARBA" id="ARBA00010641"/>
    </source>
</evidence>
<dbReference type="NCBIfam" id="TIGR02985">
    <property type="entry name" value="Sig70_bacteroi1"/>
    <property type="match status" value="1"/>
</dbReference>
<dbReference type="EMBL" id="SNYC01000004">
    <property type="protein sequence ID" value="TDQ09660.1"/>
    <property type="molecule type" value="Genomic_DNA"/>
</dbReference>
<dbReference type="RefSeq" id="WP_133575728.1">
    <property type="nucleotide sequence ID" value="NZ_SNYC01000004.1"/>
</dbReference>
<dbReference type="Gene3D" id="1.10.10.10">
    <property type="entry name" value="Winged helix-like DNA-binding domain superfamily/Winged helix DNA-binding domain"/>
    <property type="match status" value="1"/>
</dbReference>
<proteinExistence type="inferred from homology"/>
<keyword evidence="2" id="KW-0805">Transcription regulation</keyword>
<dbReference type="InterPro" id="IPR036388">
    <property type="entry name" value="WH-like_DNA-bd_sf"/>
</dbReference>
<dbReference type="Pfam" id="PF08281">
    <property type="entry name" value="Sigma70_r4_2"/>
    <property type="match status" value="1"/>
</dbReference>
<dbReference type="GO" id="GO:0016987">
    <property type="term" value="F:sigma factor activity"/>
    <property type="evidence" value="ECO:0007669"/>
    <property type="project" value="UniProtKB-KW"/>
</dbReference>
<evidence type="ECO:0000313" key="7">
    <source>
        <dbReference type="Proteomes" id="UP000295620"/>
    </source>
</evidence>
<evidence type="ECO:0000259" key="5">
    <source>
        <dbReference type="SMART" id="SM00421"/>
    </source>
</evidence>
<dbReference type="OrthoDB" id="665981at2"/>
<dbReference type="InterPro" id="IPR000792">
    <property type="entry name" value="Tscrpt_reg_LuxR_C"/>
</dbReference>
<name>A0A4R6SV58_9SPHI</name>
<evidence type="ECO:0000313" key="6">
    <source>
        <dbReference type="EMBL" id="TDQ09660.1"/>
    </source>
</evidence>
<gene>
    <name evidence="6" type="ORF">ATK78_1816</name>
</gene>
<dbReference type="InterPro" id="IPR014284">
    <property type="entry name" value="RNA_pol_sigma-70_dom"/>
</dbReference>
<dbReference type="InterPro" id="IPR013324">
    <property type="entry name" value="RNA_pol_sigma_r3/r4-like"/>
</dbReference>
<evidence type="ECO:0000256" key="4">
    <source>
        <dbReference type="ARBA" id="ARBA00023163"/>
    </source>
</evidence>
<reference evidence="6 7" key="1">
    <citation type="submission" date="2019-03" db="EMBL/GenBank/DDBJ databases">
        <title>Genomic Encyclopedia of Archaeal and Bacterial Type Strains, Phase II (KMG-II): from individual species to whole genera.</title>
        <authorList>
            <person name="Goeker M."/>
        </authorList>
    </citation>
    <scope>NUCLEOTIDE SEQUENCE [LARGE SCALE GENOMIC DNA]</scope>
    <source>
        <strain evidence="6 7">DSM 19035</strain>
    </source>
</reference>
<feature type="domain" description="HTH luxR-type" evidence="5">
    <location>
        <begin position="138"/>
        <end position="186"/>
    </location>
</feature>
<keyword evidence="4" id="KW-0804">Transcription</keyword>
<dbReference type="GO" id="GO:0003677">
    <property type="term" value="F:DNA binding"/>
    <property type="evidence" value="ECO:0007669"/>
    <property type="project" value="InterPro"/>
</dbReference>
<dbReference type="InterPro" id="IPR013249">
    <property type="entry name" value="RNA_pol_sigma70_r4_t2"/>
</dbReference>
<dbReference type="SUPFAM" id="SSF88946">
    <property type="entry name" value="Sigma2 domain of RNA polymerase sigma factors"/>
    <property type="match status" value="1"/>
</dbReference>
<comment type="similarity">
    <text evidence="1">Belongs to the sigma-70 factor family. ECF subfamily.</text>
</comment>
<organism evidence="6 7">
    <name type="scientific">Pedobacter metabolipauper</name>
    <dbReference type="NCBI Taxonomy" id="425513"/>
    <lineage>
        <taxon>Bacteria</taxon>
        <taxon>Pseudomonadati</taxon>
        <taxon>Bacteroidota</taxon>
        <taxon>Sphingobacteriia</taxon>
        <taxon>Sphingobacteriales</taxon>
        <taxon>Sphingobacteriaceae</taxon>
        <taxon>Pedobacter</taxon>
    </lineage>
</organism>
<dbReference type="PANTHER" id="PTHR43133:SF46">
    <property type="entry name" value="RNA POLYMERASE SIGMA-70 FACTOR ECF SUBFAMILY"/>
    <property type="match status" value="1"/>
</dbReference>
<dbReference type="CDD" id="cd06171">
    <property type="entry name" value="Sigma70_r4"/>
    <property type="match status" value="1"/>
</dbReference>
<evidence type="ECO:0000256" key="2">
    <source>
        <dbReference type="ARBA" id="ARBA00023015"/>
    </source>
</evidence>
<keyword evidence="3" id="KW-0731">Sigma factor</keyword>
<dbReference type="PANTHER" id="PTHR43133">
    <property type="entry name" value="RNA POLYMERASE ECF-TYPE SIGMA FACTO"/>
    <property type="match status" value="1"/>
</dbReference>
<protein>
    <submittedName>
        <fullName evidence="6">RNA polymerase sigma-70 factor (ECF subfamily)</fullName>
    </submittedName>
</protein>
<dbReference type="Gene3D" id="1.10.1740.10">
    <property type="match status" value="1"/>
</dbReference>
<dbReference type="AlphaFoldDB" id="A0A4R6SV58"/>
<dbReference type="InterPro" id="IPR013325">
    <property type="entry name" value="RNA_pol_sigma_r2"/>
</dbReference>
<evidence type="ECO:0000256" key="3">
    <source>
        <dbReference type="ARBA" id="ARBA00023082"/>
    </source>
</evidence>
<dbReference type="Pfam" id="PF04542">
    <property type="entry name" value="Sigma70_r2"/>
    <property type="match status" value="1"/>
</dbReference>
<comment type="caution">
    <text evidence="6">The sequence shown here is derived from an EMBL/GenBank/DDBJ whole genome shotgun (WGS) entry which is preliminary data.</text>
</comment>
<dbReference type="Proteomes" id="UP000295620">
    <property type="component" value="Unassembled WGS sequence"/>
</dbReference>
<dbReference type="InterPro" id="IPR014327">
    <property type="entry name" value="RNA_pol_sigma70_bacteroid"/>
</dbReference>